<dbReference type="Proteomes" id="UP000601435">
    <property type="component" value="Unassembled WGS sequence"/>
</dbReference>
<evidence type="ECO:0008006" key="4">
    <source>
        <dbReference type="Google" id="ProtNLM"/>
    </source>
</evidence>
<feature type="compositionally biased region" description="Polar residues" evidence="1">
    <location>
        <begin position="173"/>
        <end position="186"/>
    </location>
</feature>
<organism evidence="2 3">
    <name type="scientific">Symbiodinium necroappetens</name>
    <dbReference type="NCBI Taxonomy" id="1628268"/>
    <lineage>
        <taxon>Eukaryota</taxon>
        <taxon>Sar</taxon>
        <taxon>Alveolata</taxon>
        <taxon>Dinophyceae</taxon>
        <taxon>Suessiales</taxon>
        <taxon>Symbiodiniaceae</taxon>
        <taxon>Symbiodinium</taxon>
    </lineage>
</organism>
<evidence type="ECO:0000313" key="2">
    <source>
        <dbReference type="EMBL" id="CAE7864703.1"/>
    </source>
</evidence>
<evidence type="ECO:0000256" key="1">
    <source>
        <dbReference type="SAM" id="MobiDB-lite"/>
    </source>
</evidence>
<accession>A0A813AFP0</accession>
<gene>
    <name evidence="2" type="ORF">SNEC2469_LOCUS27549</name>
</gene>
<reference evidence="2" key="1">
    <citation type="submission" date="2021-02" db="EMBL/GenBank/DDBJ databases">
        <authorList>
            <person name="Dougan E. K."/>
            <person name="Rhodes N."/>
            <person name="Thang M."/>
            <person name="Chan C."/>
        </authorList>
    </citation>
    <scope>NUCLEOTIDE SEQUENCE</scope>
</reference>
<dbReference type="Gene3D" id="2.70.70.10">
    <property type="entry name" value="Glucose Permease (Domain IIA)"/>
    <property type="match status" value="1"/>
</dbReference>
<sequence>ARAGGRFILEAGAEFGSLNCWWGKRRPRPAPHEGVDFCDFQDFNSGTKRQIKPGCPVPAVADGQVVAVFEDFMAQTIIMTHQEHLDGRQLATLLAHVVPVPGLAPGQRCSPDMEVAAVAASRTTAPAHVHLSVLAAAPGFAWASLQGWPDLLQLHEQKELHFLEPPVPARSPETLSPSCESVNPKP</sequence>
<name>A0A813AFP0_9DINO</name>
<proteinExistence type="predicted"/>
<dbReference type="OrthoDB" id="416839at2759"/>
<dbReference type="EMBL" id="CAJNJA010058197">
    <property type="protein sequence ID" value="CAE7864703.1"/>
    <property type="molecule type" value="Genomic_DNA"/>
</dbReference>
<feature type="region of interest" description="Disordered" evidence="1">
    <location>
        <begin position="166"/>
        <end position="186"/>
    </location>
</feature>
<dbReference type="InterPro" id="IPR011055">
    <property type="entry name" value="Dup_hybrid_motif"/>
</dbReference>
<protein>
    <recommendedName>
        <fullName evidence="4">Peptidase M23 domain-containing protein</fullName>
    </recommendedName>
</protein>
<keyword evidence="3" id="KW-1185">Reference proteome</keyword>
<dbReference type="AlphaFoldDB" id="A0A813AFP0"/>
<evidence type="ECO:0000313" key="3">
    <source>
        <dbReference type="Proteomes" id="UP000601435"/>
    </source>
</evidence>
<comment type="caution">
    <text evidence="2">The sequence shown here is derived from an EMBL/GenBank/DDBJ whole genome shotgun (WGS) entry which is preliminary data.</text>
</comment>
<feature type="non-terminal residue" evidence="2">
    <location>
        <position position="186"/>
    </location>
</feature>